<feature type="region of interest" description="Disordered" evidence="1">
    <location>
        <begin position="40"/>
        <end position="92"/>
    </location>
</feature>
<accession>A0A4Z2CIZ0</accession>
<sequence length="214" mass="23848">MMETEEEFPSQTSGFCPQDIKFTVLSPLQHCSHLVAVAEEAQPKRRERTFTDKPTTEDPSGRPQEKRPVGRPKKIHSVPKTTNIPPSVTKPVTKCNNSMMNWSAPRKRPPVDFFLFNGMSRKTARRIRERDMGFFHRPASHSLIPQMPVKGIFGSPFEGDSFSSIAHGYSTFGNSAVARPATTVTSMGIRDSLSSPCSFRCPCSNGSWVQETAE</sequence>
<proteinExistence type="predicted"/>
<reference evidence="2 3" key="1">
    <citation type="submission" date="2019-04" db="EMBL/GenBank/DDBJ databases">
        <title>The sequence and de novo assembly of Takifugu bimaculatus genome using PacBio and Hi-C technologies.</title>
        <authorList>
            <person name="Xu P."/>
            <person name="Liu B."/>
            <person name="Zhou Z."/>
        </authorList>
    </citation>
    <scope>NUCLEOTIDE SEQUENCE [LARGE SCALE GENOMIC DNA]</scope>
    <source>
        <strain evidence="2">TB-2018</strain>
        <tissue evidence="2">Muscle</tissue>
    </source>
</reference>
<feature type="compositionally biased region" description="Basic and acidic residues" evidence="1">
    <location>
        <begin position="41"/>
        <end position="68"/>
    </location>
</feature>
<keyword evidence="3" id="KW-1185">Reference proteome</keyword>
<gene>
    <name evidence="2" type="ORF">fugu_001083</name>
</gene>
<comment type="caution">
    <text evidence="2">The sequence shown here is derived from an EMBL/GenBank/DDBJ whole genome shotgun (WGS) entry which is preliminary data.</text>
</comment>
<protein>
    <submittedName>
        <fullName evidence="2">Uncharacterized protein</fullName>
    </submittedName>
</protein>
<dbReference type="Proteomes" id="UP000516260">
    <property type="component" value="Chromosome 1"/>
</dbReference>
<evidence type="ECO:0000256" key="1">
    <source>
        <dbReference type="SAM" id="MobiDB-lite"/>
    </source>
</evidence>
<name>A0A4Z2CIZ0_9TELE</name>
<dbReference type="EMBL" id="SWLE01000001">
    <property type="protein sequence ID" value="TNN04054.1"/>
    <property type="molecule type" value="Genomic_DNA"/>
</dbReference>
<dbReference type="AlphaFoldDB" id="A0A4Z2CIZ0"/>
<organism evidence="2 3">
    <name type="scientific">Takifugu bimaculatus</name>
    <dbReference type="NCBI Taxonomy" id="433685"/>
    <lineage>
        <taxon>Eukaryota</taxon>
        <taxon>Metazoa</taxon>
        <taxon>Chordata</taxon>
        <taxon>Craniata</taxon>
        <taxon>Vertebrata</taxon>
        <taxon>Euteleostomi</taxon>
        <taxon>Actinopterygii</taxon>
        <taxon>Neopterygii</taxon>
        <taxon>Teleostei</taxon>
        <taxon>Neoteleostei</taxon>
        <taxon>Acanthomorphata</taxon>
        <taxon>Eupercaria</taxon>
        <taxon>Tetraodontiformes</taxon>
        <taxon>Tetradontoidea</taxon>
        <taxon>Tetraodontidae</taxon>
        <taxon>Takifugu</taxon>
    </lineage>
</organism>
<evidence type="ECO:0000313" key="3">
    <source>
        <dbReference type="Proteomes" id="UP000516260"/>
    </source>
</evidence>
<evidence type="ECO:0000313" key="2">
    <source>
        <dbReference type="EMBL" id="TNN04054.1"/>
    </source>
</evidence>